<sequence length="133" mass="14818">MKKLLLLLSSLLASGCMGPCTAPSKLTMVLISPVVVPLIAMDPRSYHGKDGFSMFNAVPYLGEQNLKGIDRFERDYIKAKFPVAPDFVLNRERVGMHDKVTFQQSNGRKRKLYFDTFPNEVAARGIKPAKVDG</sequence>
<feature type="chain" id="PRO_5046631194" evidence="1">
    <location>
        <begin position="23"/>
        <end position="133"/>
    </location>
</feature>
<keyword evidence="1" id="KW-0732">Signal</keyword>
<organism evidence="2 3">
    <name type="scientific">Luteolibacter soli</name>
    <dbReference type="NCBI Taxonomy" id="3135280"/>
    <lineage>
        <taxon>Bacteria</taxon>
        <taxon>Pseudomonadati</taxon>
        <taxon>Verrucomicrobiota</taxon>
        <taxon>Verrucomicrobiia</taxon>
        <taxon>Verrucomicrobiales</taxon>
        <taxon>Verrucomicrobiaceae</taxon>
        <taxon>Luteolibacter</taxon>
    </lineage>
</organism>
<keyword evidence="3" id="KW-1185">Reference proteome</keyword>
<protein>
    <submittedName>
        <fullName evidence="2">Uncharacterized protein</fullName>
    </submittedName>
</protein>
<gene>
    <name evidence="2" type="ORF">WKV53_13415</name>
</gene>
<reference evidence="2 3" key="1">
    <citation type="submission" date="2024-04" db="EMBL/GenBank/DDBJ databases">
        <title>Luteolibacter sp. isolated from soil.</title>
        <authorList>
            <person name="An J."/>
        </authorList>
    </citation>
    <scope>NUCLEOTIDE SEQUENCE [LARGE SCALE GENOMIC DNA]</scope>
    <source>
        <strain evidence="2 3">Y139</strain>
    </source>
</reference>
<dbReference type="RefSeq" id="WP_341405112.1">
    <property type="nucleotide sequence ID" value="NZ_JBBUKT010000004.1"/>
</dbReference>
<proteinExistence type="predicted"/>
<dbReference type="EMBL" id="JBBUKT010000004">
    <property type="protein sequence ID" value="MEK7951509.1"/>
    <property type="molecule type" value="Genomic_DNA"/>
</dbReference>
<dbReference type="PROSITE" id="PS51257">
    <property type="entry name" value="PROKAR_LIPOPROTEIN"/>
    <property type="match status" value="1"/>
</dbReference>
<evidence type="ECO:0000313" key="2">
    <source>
        <dbReference type="EMBL" id="MEK7951509.1"/>
    </source>
</evidence>
<dbReference type="Proteomes" id="UP001371305">
    <property type="component" value="Unassembled WGS sequence"/>
</dbReference>
<accession>A0ABU9AUS0</accession>
<comment type="caution">
    <text evidence="2">The sequence shown here is derived from an EMBL/GenBank/DDBJ whole genome shotgun (WGS) entry which is preliminary data.</text>
</comment>
<evidence type="ECO:0000256" key="1">
    <source>
        <dbReference type="SAM" id="SignalP"/>
    </source>
</evidence>
<feature type="signal peptide" evidence="1">
    <location>
        <begin position="1"/>
        <end position="22"/>
    </location>
</feature>
<evidence type="ECO:0000313" key="3">
    <source>
        <dbReference type="Proteomes" id="UP001371305"/>
    </source>
</evidence>
<name>A0ABU9AUS0_9BACT</name>